<proteinExistence type="inferred from homology"/>
<dbReference type="Gene3D" id="3.40.190.150">
    <property type="entry name" value="Bordetella uptake gene, domain 1"/>
    <property type="match status" value="1"/>
</dbReference>
<evidence type="ECO:0000313" key="3">
    <source>
        <dbReference type="EMBL" id="WCR01557.1"/>
    </source>
</evidence>
<reference evidence="3 5" key="2">
    <citation type="submission" date="2021-01" db="EMBL/GenBank/DDBJ databases">
        <title>Biogeographic distribution of Paracoccus.</title>
        <authorList>
            <person name="Hollensteiner J."/>
            <person name="Leineberger J."/>
            <person name="Brinkhoff T."/>
            <person name="Daniel R."/>
        </authorList>
    </citation>
    <scope>NUCLEOTIDE SEQUENCE [LARGE SCALE GENOMIC DNA]</scope>
    <source>
        <strain evidence="3 5">DSM 18447</strain>
    </source>
</reference>
<comment type="similarity">
    <text evidence="1">Belongs to the UPF0065 (bug) family.</text>
</comment>
<evidence type="ECO:0000313" key="2">
    <source>
        <dbReference type="EMBL" id="SIT12445.1"/>
    </source>
</evidence>
<gene>
    <name evidence="3" type="ORF">JHX88_11445</name>
    <name evidence="2" type="ORF">SAMN05421772_12136</name>
</gene>
<dbReference type="EMBL" id="CP067140">
    <property type="protein sequence ID" value="WCR01557.1"/>
    <property type="molecule type" value="Genomic_DNA"/>
</dbReference>
<dbReference type="InterPro" id="IPR042100">
    <property type="entry name" value="Bug_dom1"/>
</dbReference>
<keyword evidence="2" id="KW-0675">Receptor</keyword>
<dbReference type="AlphaFoldDB" id="A0AA46A7E9"/>
<dbReference type="CDD" id="cd07012">
    <property type="entry name" value="PBP2_Bug_TTT"/>
    <property type="match status" value="1"/>
</dbReference>
<evidence type="ECO:0000313" key="5">
    <source>
        <dbReference type="Proteomes" id="UP001215549"/>
    </source>
</evidence>
<sequence>MKMNRRELIALGAGATAATFLPRGTAANVWHTDRLTLRVGFNPGGSADTIGRLLADSIEKSTGWKVTVENVGGGGGIVMATGLNREKSDGKIIGLGVSSAMNYGVASDPSLPLTIEDFDYLGTVASSPAAIMAGADAPFDDMPGLVNWARQNGGAVVGVNERGAELIIRAIAKTENVDLKTISTRGGAEVLQNIMGGHIVAGFDGGRHVDYMTSGDMKMIAAATNDRHSYAPNVSTLKEQGFDYVLEPWFILMAPIGLPEDAKAAIATQINIAAQSTKLKQAVMNTFGVEPLNLGVEGTTEMMIEAYALANRLVAENS</sequence>
<dbReference type="EMBL" id="FTOU01000021">
    <property type="protein sequence ID" value="SIT12445.1"/>
    <property type="molecule type" value="Genomic_DNA"/>
</dbReference>
<evidence type="ECO:0000313" key="4">
    <source>
        <dbReference type="Proteomes" id="UP000186216"/>
    </source>
</evidence>
<protein>
    <submittedName>
        <fullName evidence="3">Tripartite tricarboxylate transporter substrate binding protein</fullName>
    </submittedName>
    <submittedName>
        <fullName evidence="2">Tripartite-type tricarboxylate transporter, receptor component TctC</fullName>
    </submittedName>
</protein>
<dbReference type="Proteomes" id="UP000186216">
    <property type="component" value="Unassembled WGS sequence"/>
</dbReference>
<reference evidence="2 4" key="1">
    <citation type="submission" date="2017-01" db="EMBL/GenBank/DDBJ databases">
        <authorList>
            <person name="Varghese N."/>
            <person name="Submissions S."/>
        </authorList>
    </citation>
    <scope>NUCLEOTIDE SEQUENCE [LARGE SCALE GENOMIC DNA]</scope>
    <source>
        <strain evidence="2 4">DSM 18447</strain>
    </source>
</reference>
<evidence type="ECO:0000256" key="1">
    <source>
        <dbReference type="ARBA" id="ARBA00006987"/>
    </source>
</evidence>
<dbReference type="RefSeq" id="WP_076528321.1">
    <property type="nucleotide sequence ID" value="NZ_CP067140.1"/>
</dbReference>
<dbReference type="Gene3D" id="3.40.190.10">
    <property type="entry name" value="Periplasmic binding protein-like II"/>
    <property type="match status" value="1"/>
</dbReference>
<dbReference type="PANTHER" id="PTHR42928">
    <property type="entry name" value="TRICARBOXYLATE-BINDING PROTEIN"/>
    <property type="match status" value="1"/>
</dbReference>
<dbReference type="Pfam" id="PF03401">
    <property type="entry name" value="TctC"/>
    <property type="match status" value="1"/>
</dbReference>
<dbReference type="SUPFAM" id="SSF53850">
    <property type="entry name" value="Periplasmic binding protein-like II"/>
    <property type="match status" value="1"/>
</dbReference>
<dbReference type="Proteomes" id="UP001215549">
    <property type="component" value="Chromosome"/>
</dbReference>
<dbReference type="PANTHER" id="PTHR42928:SF5">
    <property type="entry name" value="BLR1237 PROTEIN"/>
    <property type="match status" value="1"/>
</dbReference>
<organism evidence="2 4">
    <name type="scientific">Paracoccus saliphilus</name>
    <dbReference type="NCBI Taxonomy" id="405559"/>
    <lineage>
        <taxon>Bacteria</taxon>
        <taxon>Pseudomonadati</taxon>
        <taxon>Pseudomonadota</taxon>
        <taxon>Alphaproteobacteria</taxon>
        <taxon>Rhodobacterales</taxon>
        <taxon>Paracoccaceae</taxon>
        <taxon>Paracoccus</taxon>
    </lineage>
</organism>
<accession>A0AA46A7E9</accession>
<keyword evidence="5" id="KW-1185">Reference proteome</keyword>
<name>A0AA46A7E9_9RHOB</name>
<dbReference type="InterPro" id="IPR005064">
    <property type="entry name" value="BUG"/>
</dbReference>